<dbReference type="InterPro" id="IPR011991">
    <property type="entry name" value="ArsR-like_HTH"/>
</dbReference>
<dbReference type="PANTHER" id="PTHR37318">
    <property type="entry name" value="BSL7504 PROTEIN"/>
    <property type="match status" value="1"/>
</dbReference>
<dbReference type="EMBL" id="JASNGB010000048">
    <property type="protein sequence ID" value="MDL2343950.1"/>
    <property type="molecule type" value="Genomic_DNA"/>
</dbReference>
<evidence type="ECO:0000313" key="3">
    <source>
        <dbReference type="Proteomes" id="UP001302059"/>
    </source>
</evidence>
<keyword evidence="3" id="KW-1185">Reference proteome</keyword>
<organism evidence="2 3">
    <name type="scientific">Deinococcus rhizophilus</name>
    <dbReference type="NCBI Taxonomy" id="3049544"/>
    <lineage>
        <taxon>Bacteria</taxon>
        <taxon>Thermotogati</taxon>
        <taxon>Deinococcota</taxon>
        <taxon>Deinococci</taxon>
        <taxon>Deinococcales</taxon>
        <taxon>Deinococcaceae</taxon>
        <taxon>Deinococcus</taxon>
    </lineage>
</organism>
<dbReference type="InterPro" id="IPR036390">
    <property type="entry name" value="WH_DNA-bd_sf"/>
</dbReference>
<comment type="caution">
    <text evidence="2">The sequence shown here is derived from an EMBL/GenBank/DDBJ whole genome shotgun (WGS) entry which is preliminary data.</text>
</comment>
<sequence length="111" mass="11735">MSVGDPPPGPPDPVQALLGLDRVVHEPVRLALLSLLAGAQEAEFKFLESALGLSKGNLSSHAARLEDAGYIEVRKTFRRKLPVTSYRITDAGRAALGGYWAALREAAPGGS</sequence>
<evidence type="ECO:0000259" key="1">
    <source>
        <dbReference type="Pfam" id="PF13601"/>
    </source>
</evidence>
<gene>
    <name evidence="2" type="ORF">QOL99_07275</name>
</gene>
<dbReference type="Proteomes" id="UP001302059">
    <property type="component" value="Unassembled WGS sequence"/>
</dbReference>
<name>A0ABT7JFW1_9DEIO</name>
<protein>
    <submittedName>
        <fullName evidence="2">Transcriptional regulator</fullName>
    </submittedName>
</protein>
<reference evidence="2 3" key="1">
    <citation type="submission" date="2023-05" db="EMBL/GenBank/DDBJ databases">
        <authorList>
            <person name="Gao F."/>
        </authorList>
    </citation>
    <scope>NUCLEOTIDE SEQUENCE [LARGE SCALE GENOMIC DNA]</scope>
    <source>
        <strain evidence="2 3">MIMF12</strain>
    </source>
</reference>
<dbReference type="InterPro" id="IPR036388">
    <property type="entry name" value="WH-like_DNA-bd_sf"/>
</dbReference>
<dbReference type="SUPFAM" id="SSF46785">
    <property type="entry name" value="Winged helix' DNA-binding domain"/>
    <property type="match status" value="1"/>
</dbReference>
<feature type="domain" description="Winged helix DNA-binding" evidence="1">
    <location>
        <begin position="28"/>
        <end position="105"/>
    </location>
</feature>
<dbReference type="InterPro" id="IPR027395">
    <property type="entry name" value="WH_DNA-bd_dom"/>
</dbReference>
<dbReference type="RefSeq" id="WP_285522622.1">
    <property type="nucleotide sequence ID" value="NZ_JASNGB010000048.1"/>
</dbReference>
<dbReference type="CDD" id="cd00090">
    <property type="entry name" value="HTH_ARSR"/>
    <property type="match status" value="1"/>
</dbReference>
<dbReference type="Pfam" id="PF13601">
    <property type="entry name" value="HTH_34"/>
    <property type="match status" value="1"/>
</dbReference>
<dbReference type="Gene3D" id="1.10.10.10">
    <property type="entry name" value="Winged helix-like DNA-binding domain superfamily/Winged helix DNA-binding domain"/>
    <property type="match status" value="1"/>
</dbReference>
<accession>A0ABT7JFW1</accession>
<dbReference type="PANTHER" id="PTHR37318:SF1">
    <property type="entry name" value="BSL7504 PROTEIN"/>
    <property type="match status" value="1"/>
</dbReference>
<evidence type="ECO:0000313" key="2">
    <source>
        <dbReference type="EMBL" id="MDL2343950.1"/>
    </source>
</evidence>
<proteinExistence type="predicted"/>